<evidence type="ECO:0000313" key="5">
    <source>
        <dbReference type="EMBL" id="AKA34914.1"/>
    </source>
</evidence>
<dbReference type="Proteomes" id="UP000032726">
    <property type="component" value="Chromosome"/>
</dbReference>
<protein>
    <submittedName>
        <fullName evidence="5">ABC transporter ATP-binding protein</fullName>
    </submittedName>
</protein>
<dbReference type="STRING" id="516051.VC82_1284"/>
<evidence type="ECO:0000259" key="4">
    <source>
        <dbReference type="PROSITE" id="PS50893"/>
    </source>
</evidence>
<evidence type="ECO:0000256" key="2">
    <source>
        <dbReference type="ARBA" id="ARBA00022741"/>
    </source>
</evidence>
<feature type="domain" description="ABC transporter" evidence="4">
    <location>
        <begin position="2"/>
        <end position="234"/>
    </location>
</feature>
<keyword evidence="3 5" id="KW-0067">ATP-binding</keyword>
<dbReference type="InterPro" id="IPR027417">
    <property type="entry name" value="P-loop_NTPase"/>
</dbReference>
<evidence type="ECO:0000256" key="1">
    <source>
        <dbReference type="ARBA" id="ARBA00022448"/>
    </source>
</evidence>
<dbReference type="GO" id="GO:0016887">
    <property type="term" value="F:ATP hydrolysis activity"/>
    <property type="evidence" value="ECO:0007669"/>
    <property type="project" value="InterPro"/>
</dbReference>
<dbReference type="OrthoDB" id="9802264at2"/>
<keyword evidence="6" id="KW-1185">Reference proteome</keyword>
<sequence length="327" mass="37075">MLELKNVSFAYHKKPVLDTISLRLERGGHLAIMGESGSGKSTLLKAIYGLLELKHGEVHWNGHQVLGPNFTLIPGEKYMKYVSQDFELMPFTTVGENISAHLSAFNLEKHDQRVAELLQVIEMEDMGEVKVKNLSGGQKQRVALARALAQEPEILLLDEPFSNIDQFKKNKLRHRLFPYLREKNITVVTATHDPDDVLSFADEVLILKDGEALVQEATTQLYHNPKLPYVAGLFGRVNHLPIKLLKDYAKTEHQVLAYPHELRLAKKSGFKVVVKDCFFKGSHYLIEGIREDSGPIFFNHDEPLEIGRLVYLNIALHIINKRLNLVG</sequence>
<dbReference type="InterPro" id="IPR017871">
    <property type="entry name" value="ABC_transporter-like_CS"/>
</dbReference>
<dbReference type="KEGG" id="mlt:VC82_1284"/>
<keyword evidence="1" id="KW-0813">Transport</keyword>
<dbReference type="HOGENOM" id="CLU_000604_1_1_10"/>
<dbReference type="PATRIC" id="fig|516051.4.peg.1326"/>
<dbReference type="InterPro" id="IPR003593">
    <property type="entry name" value="AAA+_ATPase"/>
</dbReference>
<reference evidence="5 6" key="1">
    <citation type="submission" date="2015-03" db="EMBL/GenBank/DDBJ databases">
        <title>Complete genome sequence of Muricauda lutaonensis CC-HSB-11T, isolated from a coastal hot spring.</title>
        <authorList>
            <person name="Kim K.M."/>
        </authorList>
    </citation>
    <scope>NUCLEOTIDE SEQUENCE [LARGE SCALE GENOMIC DNA]</scope>
    <source>
        <strain evidence="5 6">CC-HSB-11</strain>
    </source>
</reference>
<evidence type="ECO:0000313" key="6">
    <source>
        <dbReference type="Proteomes" id="UP000032726"/>
    </source>
</evidence>
<accession>A0A0D5YSN2</accession>
<dbReference type="SUPFAM" id="SSF52540">
    <property type="entry name" value="P-loop containing nucleoside triphosphate hydrolases"/>
    <property type="match status" value="1"/>
</dbReference>
<evidence type="ECO:0000256" key="3">
    <source>
        <dbReference type="ARBA" id="ARBA00022840"/>
    </source>
</evidence>
<dbReference type="RefSeq" id="WP_045801625.1">
    <property type="nucleotide sequence ID" value="NZ_CP011071.1"/>
</dbReference>
<dbReference type="PROSITE" id="PS00211">
    <property type="entry name" value="ABC_TRANSPORTER_1"/>
    <property type="match status" value="1"/>
</dbReference>
<keyword evidence="2" id="KW-0547">Nucleotide-binding</keyword>
<dbReference type="PROSITE" id="PS50893">
    <property type="entry name" value="ABC_TRANSPORTER_2"/>
    <property type="match status" value="1"/>
</dbReference>
<dbReference type="EMBL" id="CP011071">
    <property type="protein sequence ID" value="AKA34914.1"/>
    <property type="molecule type" value="Genomic_DNA"/>
</dbReference>
<dbReference type="Pfam" id="PF00005">
    <property type="entry name" value="ABC_tran"/>
    <property type="match status" value="1"/>
</dbReference>
<dbReference type="InterPro" id="IPR003439">
    <property type="entry name" value="ABC_transporter-like_ATP-bd"/>
</dbReference>
<organism evidence="5 6">
    <name type="scientific">Flagellimonas lutaonensis</name>
    <dbReference type="NCBI Taxonomy" id="516051"/>
    <lineage>
        <taxon>Bacteria</taxon>
        <taxon>Pseudomonadati</taxon>
        <taxon>Bacteroidota</taxon>
        <taxon>Flavobacteriia</taxon>
        <taxon>Flavobacteriales</taxon>
        <taxon>Flavobacteriaceae</taxon>
        <taxon>Flagellimonas</taxon>
    </lineage>
</organism>
<dbReference type="SMART" id="SM00382">
    <property type="entry name" value="AAA"/>
    <property type="match status" value="1"/>
</dbReference>
<dbReference type="PANTHER" id="PTHR42781">
    <property type="entry name" value="SPERMIDINE/PUTRESCINE IMPORT ATP-BINDING PROTEIN POTA"/>
    <property type="match status" value="1"/>
</dbReference>
<dbReference type="Gene3D" id="3.40.50.300">
    <property type="entry name" value="P-loop containing nucleotide triphosphate hydrolases"/>
    <property type="match status" value="1"/>
</dbReference>
<dbReference type="PANTHER" id="PTHR42781:SF4">
    <property type="entry name" value="SPERMIDINE_PUTRESCINE IMPORT ATP-BINDING PROTEIN POTA"/>
    <property type="match status" value="1"/>
</dbReference>
<gene>
    <name evidence="5" type="ORF">VC82_1284</name>
</gene>
<proteinExistence type="predicted"/>
<dbReference type="AlphaFoldDB" id="A0A0D5YSN2"/>
<dbReference type="GO" id="GO:0005524">
    <property type="term" value="F:ATP binding"/>
    <property type="evidence" value="ECO:0007669"/>
    <property type="project" value="UniProtKB-KW"/>
</dbReference>
<name>A0A0D5YSN2_9FLAO</name>
<dbReference type="InterPro" id="IPR050093">
    <property type="entry name" value="ABC_SmlMolc_Importer"/>
</dbReference>